<keyword evidence="2" id="KW-1185">Reference proteome</keyword>
<dbReference type="AlphaFoldDB" id="A0A2K9BZF7"/>
<protein>
    <submittedName>
        <fullName evidence="1">Uncharacterized protein</fullName>
    </submittedName>
</protein>
<name>A0A2K9BZF7_9MOLU</name>
<gene>
    <name evidence="1" type="ORF">CXP39_02975</name>
</gene>
<reference evidence="1 2" key="1">
    <citation type="submission" date="2017-12" db="EMBL/GenBank/DDBJ databases">
        <title>Mesoplasma syrphidae YJS, Complete Genome.</title>
        <authorList>
            <person name="Knight T.F."/>
            <person name="Citino T."/>
            <person name="Rubinstein R."/>
            <person name="Neuschaefer Z."/>
        </authorList>
    </citation>
    <scope>NUCLEOTIDE SEQUENCE [LARGE SCALE GENOMIC DNA]</scope>
    <source>
        <strain evidence="1 2">YJS</strain>
    </source>
</reference>
<dbReference type="Proteomes" id="UP000233419">
    <property type="component" value="Chromosome"/>
</dbReference>
<sequence length="229" mass="26143">MKKLLTSISVVSLGIAGIPTAISYGIDGKDQVQNEDKLDDNKLELVSSSDKVETYKYKLNKTGANEFFYNSSTAVGSPSFSYKYYEIKTDFDVPSIIDKNVSIKVSNNFQGGKKSSQVTWGGDVFYPWSAFAKRDYTENKGLSLIYPLWPSDWVEDSLKRIATHEWADGLAVLDYREYSALGYYPDWYDEGKIRLVWYVGSYINPKWSLSNARSWTNIGNELEFKFTHQ</sequence>
<dbReference type="OrthoDB" id="392094at2"/>
<organism evidence="1 2">
    <name type="scientific">Mesoplasma syrphidae</name>
    <dbReference type="NCBI Taxonomy" id="225999"/>
    <lineage>
        <taxon>Bacteria</taxon>
        <taxon>Bacillati</taxon>
        <taxon>Mycoplasmatota</taxon>
        <taxon>Mollicutes</taxon>
        <taxon>Entomoplasmatales</taxon>
        <taxon>Entomoplasmataceae</taxon>
        <taxon>Mesoplasma</taxon>
    </lineage>
</organism>
<evidence type="ECO:0000313" key="2">
    <source>
        <dbReference type="Proteomes" id="UP000233419"/>
    </source>
</evidence>
<evidence type="ECO:0000313" key="1">
    <source>
        <dbReference type="EMBL" id="AUF83748.1"/>
    </source>
</evidence>
<dbReference type="RefSeq" id="WP_027048564.1">
    <property type="nucleotide sequence ID" value="NZ_CP025257.1"/>
</dbReference>
<accession>A0A2K9BZF7</accession>
<proteinExistence type="predicted"/>
<dbReference type="KEGG" id="msyr:CXP39_02975"/>
<dbReference type="EMBL" id="CP025257">
    <property type="protein sequence ID" value="AUF83748.1"/>
    <property type="molecule type" value="Genomic_DNA"/>
</dbReference>